<keyword evidence="1" id="KW-0472">Membrane</keyword>
<protein>
    <submittedName>
        <fullName evidence="2">Uncharacterized protein</fullName>
    </submittedName>
</protein>
<organism evidence="2 3">
    <name type="scientific">Rhodopirellula baltica SH28</name>
    <dbReference type="NCBI Taxonomy" id="993517"/>
    <lineage>
        <taxon>Bacteria</taxon>
        <taxon>Pseudomonadati</taxon>
        <taxon>Planctomycetota</taxon>
        <taxon>Planctomycetia</taxon>
        <taxon>Pirellulales</taxon>
        <taxon>Pirellulaceae</taxon>
        <taxon>Rhodopirellula</taxon>
    </lineage>
</organism>
<dbReference type="Proteomes" id="UP000007993">
    <property type="component" value="Unassembled WGS sequence"/>
</dbReference>
<sequence length="115" mass="12561">MSNPYQTPSEEVSKEARDAPVWHWFAASLFFLSAAVISSPGVVFGVAGAFRPNSGGRQYATYDPEVFLFGIPIMPATAQWLAFAVAPALVVLSIGLIWRGILVRRRHRATTSSDH</sequence>
<proteinExistence type="predicted"/>
<evidence type="ECO:0000256" key="1">
    <source>
        <dbReference type="SAM" id="Phobius"/>
    </source>
</evidence>
<keyword evidence="1" id="KW-1133">Transmembrane helix</keyword>
<dbReference type="AlphaFoldDB" id="K5CH17"/>
<feature type="transmembrane region" description="Helical" evidence="1">
    <location>
        <begin position="21"/>
        <end position="47"/>
    </location>
</feature>
<dbReference type="PATRIC" id="fig|993517.3.peg.1464"/>
<dbReference type="RefSeq" id="WP_007331261.1">
    <property type="nucleotide sequence ID" value="NZ_AMCW01000032.1"/>
</dbReference>
<evidence type="ECO:0000313" key="3">
    <source>
        <dbReference type="Proteomes" id="UP000007993"/>
    </source>
</evidence>
<name>K5CH17_RHOBT</name>
<keyword evidence="1" id="KW-0812">Transmembrane</keyword>
<feature type="transmembrane region" description="Helical" evidence="1">
    <location>
        <begin position="67"/>
        <end position="98"/>
    </location>
</feature>
<dbReference type="EMBL" id="AMCW01000032">
    <property type="protein sequence ID" value="EKK03285.1"/>
    <property type="molecule type" value="Genomic_DNA"/>
</dbReference>
<accession>K5CH17</accession>
<gene>
    <name evidence="2" type="ORF">RBSH_01343</name>
</gene>
<comment type="caution">
    <text evidence="2">The sequence shown here is derived from an EMBL/GenBank/DDBJ whole genome shotgun (WGS) entry which is preliminary data.</text>
</comment>
<evidence type="ECO:0000313" key="2">
    <source>
        <dbReference type="EMBL" id="EKK03285.1"/>
    </source>
</evidence>
<reference evidence="2 3" key="1">
    <citation type="journal article" date="2013" name="Mar. Genomics">
        <title>Expression of sulfatases in Rhodopirellula baltica and the diversity of sulfatases in the genus Rhodopirellula.</title>
        <authorList>
            <person name="Wegner C.E."/>
            <person name="Richter-Heitmann T."/>
            <person name="Klindworth A."/>
            <person name="Klockow C."/>
            <person name="Richter M."/>
            <person name="Achstetter T."/>
            <person name="Glockner F.O."/>
            <person name="Harder J."/>
        </authorList>
    </citation>
    <scope>NUCLEOTIDE SEQUENCE [LARGE SCALE GENOMIC DNA]</scope>
    <source>
        <strain evidence="2 3">SH28</strain>
    </source>
</reference>